<accession>A0A6G0VJ18</accession>
<comment type="caution">
    <text evidence="1">The sequence shown here is derived from an EMBL/GenBank/DDBJ whole genome shotgun (WGS) entry which is preliminary data.</text>
</comment>
<dbReference type="Proteomes" id="UP000478052">
    <property type="component" value="Unassembled WGS sequence"/>
</dbReference>
<dbReference type="EMBL" id="VUJU01016851">
    <property type="protein sequence ID" value="KAF0687264.1"/>
    <property type="molecule type" value="Genomic_DNA"/>
</dbReference>
<dbReference type="OrthoDB" id="6627074at2759"/>
<feature type="non-terminal residue" evidence="1">
    <location>
        <position position="149"/>
    </location>
</feature>
<keyword evidence="2" id="KW-1185">Reference proteome</keyword>
<reference evidence="1 2" key="1">
    <citation type="submission" date="2019-08" db="EMBL/GenBank/DDBJ databases">
        <title>Whole genome of Aphis craccivora.</title>
        <authorList>
            <person name="Voronova N.V."/>
            <person name="Shulinski R.S."/>
            <person name="Bandarenka Y.V."/>
            <person name="Zhorov D.G."/>
            <person name="Warner D."/>
        </authorList>
    </citation>
    <scope>NUCLEOTIDE SEQUENCE [LARGE SCALE GENOMIC DNA]</scope>
    <source>
        <strain evidence="1">180601</strain>
        <tissue evidence="1">Whole Body</tissue>
    </source>
</reference>
<organism evidence="1 2">
    <name type="scientific">Aphis craccivora</name>
    <name type="common">Cowpea aphid</name>
    <dbReference type="NCBI Taxonomy" id="307492"/>
    <lineage>
        <taxon>Eukaryota</taxon>
        <taxon>Metazoa</taxon>
        <taxon>Ecdysozoa</taxon>
        <taxon>Arthropoda</taxon>
        <taxon>Hexapoda</taxon>
        <taxon>Insecta</taxon>
        <taxon>Pterygota</taxon>
        <taxon>Neoptera</taxon>
        <taxon>Paraneoptera</taxon>
        <taxon>Hemiptera</taxon>
        <taxon>Sternorrhyncha</taxon>
        <taxon>Aphidomorpha</taxon>
        <taxon>Aphidoidea</taxon>
        <taxon>Aphididae</taxon>
        <taxon>Aphidini</taxon>
        <taxon>Aphis</taxon>
        <taxon>Aphis</taxon>
    </lineage>
</organism>
<name>A0A6G0VJ18_APHCR</name>
<protein>
    <submittedName>
        <fullName evidence="1">Integrase catalytic domain-containing protein</fullName>
    </submittedName>
</protein>
<sequence>MTPRYAETPQIPISAWVLNNITSSMPTRPMPSGVKERYSNLAMADPSFDQPGPVDLLIRADLYPLVMESGKVVVVLKSSMCEPHCGLVSLSVSLEETLNKFWQVEEPNVAPREFTEHGQCEQIFCNQMSRLDDGRFSVPLPFRVPVSPD</sequence>
<evidence type="ECO:0000313" key="1">
    <source>
        <dbReference type="EMBL" id="KAF0687264.1"/>
    </source>
</evidence>
<evidence type="ECO:0000313" key="2">
    <source>
        <dbReference type="Proteomes" id="UP000478052"/>
    </source>
</evidence>
<gene>
    <name evidence="1" type="ORF">FWK35_00034333</name>
</gene>
<proteinExistence type="predicted"/>
<dbReference type="AlphaFoldDB" id="A0A6G0VJ18"/>